<organism evidence="6 7">
    <name type="scientific">Coptis chinensis</name>
    <dbReference type="NCBI Taxonomy" id="261450"/>
    <lineage>
        <taxon>Eukaryota</taxon>
        <taxon>Viridiplantae</taxon>
        <taxon>Streptophyta</taxon>
        <taxon>Embryophyta</taxon>
        <taxon>Tracheophyta</taxon>
        <taxon>Spermatophyta</taxon>
        <taxon>Magnoliopsida</taxon>
        <taxon>Ranunculales</taxon>
        <taxon>Ranunculaceae</taxon>
        <taxon>Coptidoideae</taxon>
        <taxon>Coptis</taxon>
    </lineage>
</organism>
<dbReference type="GO" id="GO:0005634">
    <property type="term" value="C:nucleus"/>
    <property type="evidence" value="ECO:0007669"/>
    <property type="project" value="TreeGrafter"/>
</dbReference>
<evidence type="ECO:0000256" key="3">
    <source>
        <dbReference type="ARBA" id="ARBA00022801"/>
    </source>
</evidence>
<feature type="domain" description="Ubiquitin-like protease family profile" evidence="5">
    <location>
        <begin position="75"/>
        <end position="277"/>
    </location>
</feature>
<proteinExistence type="inferred from homology"/>
<accession>A0A835J0D6</accession>
<keyword evidence="7" id="KW-1185">Reference proteome</keyword>
<dbReference type="AlphaFoldDB" id="A0A835J0D6"/>
<evidence type="ECO:0000313" key="7">
    <source>
        <dbReference type="Proteomes" id="UP000631114"/>
    </source>
</evidence>
<evidence type="ECO:0000256" key="1">
    <source>
        <dbReference type="ARBA" id="ARBA00005234"/>
    </source>
</evidence>
<dbReference type="OrthoDB" id="1751899at2759"/>
<dbReference type="Gene3D" id="3.40.395.10">
    <property type="entry name" value="Adenoviral Proteinase, Chain A"/>
    <property type="match status" value="1"/>
</dbReference>
<keyword evidence="3" id="KW-0378">Hydrolase</keyword>
<name>A0A835J0D6_9MAGN</name>
<evidence type="ECO:0000256" key="4">
    <source>
        <dbReference type="ARBA" id="ARBA00022807"/>
    </source>
</evidence>
<dbReference type="Proteomes" id="UP000631114">
    <property type="component" value="Unassembled WGS sequence"/>
</dbReference>
<dbReference type="SUPFAM" id="SSF54001">
    <property type="entry name" value="Cysteine proteinases"/>
    <property type="match status" value="1"/>
</dbReference>
<evidence type="ECO:0000256" key="2">
    <source>
        <dbReference type="ARBA" id="ARBA00022670"/>
    </source>
</evidence>
<dbReference type="Pfam" id="PF02902">
    <property type="entry name" value="Peptidase_C48"/>
    <property type="match status" value="1"/>
</dbReference>
<protein>
    <recommendedName>
        <fullName evidence="5">Ubiquitin-like protease family profile domain-containing protein</fullName>
    </recommendedName>
</protein>
<evidence type="ECO:0000259" key="5">
    <source>
        <dbReference type="PROSITE" id="PS50600"/>
    </source>
</evidence>
<dbReference type="GO" id="GO:0016926">
    <property type="term" value="P:protein desumoylation"/>
    <property type="evidence" value="ECO:0007669"/>
    <property type="project" value="TreeGrafter"/>
</dbReference>
<dbReference type="GO" id="GO:0016929">
    <property type="term" value="F:deSUMOylase activity"/>
    <property type="evidence" value="ECO:0007669"/>
    <property type="project" value="TreeGrafter"/>
</dbReference>
<dbReference type="EMBL" id="JADFTS010000001">
    <property type="protein sequence ID" value="KAF9626729.1"/>
    <property type="molecule type" value="Genomic_DNA"/>
</dbReference>
<dbReference type="PANTHER" id="PTHR12606">
    <property type="entry name" value="SENTRIN/SUMO-SPECIFIC PROTEASE"/>
    <property type="match status" value="1"/>
</dbReference>
<dbReference type="InterPro" id="IPR038765">
    <property type="entry name" value="Papain-like_cys_pep_sf"/>
</dbReference>
<dbReference type="PANTHER" id="PTHR12606:SF141">
    <property type="entry name" value="GH15225P-RELATED"/>
    <property type="match status" value="1"/>
</dbReference>
<comment type="similarity">
    <text evidence="1">Belongs to the peptidase C48 family.</text>
</comment>
<reference evidence="6 7" key="1">
    <citation type="submission" date="2020-10" db="EMBL/GenBank/DDBJ databases">
        <title>The Coptis chinensis genome and diversification of protoberbering-type alkaloids.</title>
        <authorList>
            <person name="Wang B."/>
            <person name="Shu S."/>
            <person name="Song C."/>
            <person name="Liu Y."/>
        </authorList>
    </citation>
    <scope>NUCLEOTIDE SEQUENCE [LARGE SCALE GENOMIC DNA]</scope>
    <source>
        <strain evidence="6">HL-2020</strain>
        <tissue evidence="6">Leaf</tissue>
    </source>
</reference>
<dbReference type="PROSITE" id="PS50600">
    <property type="entry name" value="ULP_PROTEASE"/>
    <property type="match status" value="1"/>
</dbReference>
<sequence>MKRFFNSKGSGYSSRNVIIGDAYKRSDNLSYFYNNPVGILMDLFPLNFNYVSACNRNAKVGSFIENRQWKIPQPFMVYCPDLIQGIEGEVKLHTGEDEVIWDFIVDFNRRSENRSTFKCLLGNGRLVFAWCMYLNTEQNSKPTNNNRHYYYPYLMGASKQLTSAARAIHLDNDISKYRRWFVPVVDSNHLSLYVFDPSARKVVILDSLADSASYICGGTDSMKSMVTKMHYTLSLIGDFHAKNCGVKDWVIEKCKDVPQQYNGFDCGVFMMKFMELWDWEKLVHWFDQVTI</sequence>
<dbReference type="GO" id="GO:0006508">
    <property type="term" value="P:proteolysis"/>
    <property type="evidence" value="ECO:0007669"/>
    <property type="project" value="UniProtKB-KW"/>
</dbReference>
<evidence type="ECO:0000313" key="6">
    <source>
        <dbReference type="EMBL" id="KAF9626729.1"/>
    </source>
</evidence>
<comment type="caution">
    <text evidence="6">The sequence shown here is derived from an EMBL/GenBank/DDBJ whole genome shotgun (WGS) entry which is preliminary data.</text>
</comment>
<dbReference type="InterPro" id="IPR003653">
    <property type="entry name" value="Peptidase_C48_C"/>
</dbReference>
<keyword evidence="2" id="KW-0645">Protease</keyword>
<keyword evidence="4" id="KW-0788">Thiol protease</keyword>
<gene>
    <name evidence="6" type="ORF">IFM89_038903</name>
</gene>